<reference evidence="1 2" key="1">
    <citation type="journal article" date="2020" name="Nature">
        <title>Six reference-quality genomes reveal evolution of bat adaptations.</title>
        <authorList>
            <person name="Jebb D."/>
            <person name="Huang Z."/>
            <person name="Pippel M."/>
            <person name="Hughes G.M."/>
            <person name="Lavrichenko K."/>
            <person name="Devanna P."/>
            <person name="Winkler S."/>
            <person name="Jermiin L.S."/>
            <person name="Skirmuntt E.C."/>
            <person name="Katzourakis A."/>
            <person name="Burkitt-Gray L."/>
            <person name="Ray D.A."/>
            <person name="Sullivan K.A.M."/>
            <person name="Roscito J.G."/>
            <person name="Kirilenko B.M."/>
            <person name="Davalos L.M."/>
            <person name="Corthals A.P."/>
            <person name="Power M.L."/>
            <person name="Jones G."/>
            <person name="Ransome R.D."/>
            <person name="Dechmann D.K.N."/>
            <person name="Locatelli A.G."/>
            <person name="Puechmaille S.J."/>
            <person name="Fedrigo O."/>
            <person name="Jarvis E.D."/>
            <person name="Hiller M."/>
            <person name="Vernes S.C."/>
            <person name="Myers E.W."/>
            <person name="Teeling E.C."/>
        </authorList>
    </citation>
    <scope>NUCLEOTIDE SEQUENCE [LARGE SCALE GENOMIC DNA]</scope>
    <source>
        <strain evidence="1">MPipKuh1</strain>
        <tissue evidence="1">Flight muscle</tissue>
    </source>
</reference>
<dbReference type="AlphaFoldDB" id="A0A7J7WZZ3"/>
<gene>
    <name evidence="1" type="ORF">mPipKuh1_010720</name>
</gene>
<dbReference type="EMBL" id="JACAGB010000009">
    <property type="protein sequence ID" value="KAF6342989.1"/>
    <property type="molecule type" value="Genomic_DNA"/>
</dbReference>
<accession>A0A7J7WZZ3</accession>
<dbReference type="Proteomes" id="UP000558488">
    <property type="component" value="Unassembled WGS sequence"/>
</dbReference>
<keyword evidence="2" id="KW-1185">Reference proteome</keyword>
<comment type="caution">
    <text evidence="1">The sequence shown here is derived from an EMBL/GenBank/DDBJ whole genome shotgun (WGS) entry which is preliminary data.</text>
</comment>
<protein>
    <submittedName>
        <fullName evidence="1">Uncharacterized protein</fullName>
    </submittedName>
</protein>
<organism evidence="1 2">
    <name type="scientific">Pipistrellus kuhlii</name>
    <name type="common">Kuhl's pipistrelle</name>
    <dbReference type="NCBI Taxonomy" id="59472"/>
    <lineage>
        <taxon>Eukaryota</taxon>
        <taxon>Metazoa</taxon>
        <taxon>Chordata</taxon>
        <taxon>Craniata</taxon>
        <taxon>Vertebrata</taxon>
        <taxon>Euteleostomi</taxon>
        <taxon>Mammalia</taxon>
        <taxon>Eutheria</taxon>
        <taxon>Laurasiatheria</taxon>
        <taxon>Chiroptera</taxon>
        <taxon>Yangochiroptera</taxon>
        <taxon>Vespertilionidae</taxon>
        <taxon>Pipistrellus</taxon>
    </lineage>
</organism>
<evidence type="ECO:0000313" key="2">
    <source>
        <dbReference type="Proteomes" id="UP000558488"/>
    </source>
</evidence>
<sequence length="123" mass="13346">MWSGVPTPLLAVSALAVSPADRRPQWGSVCAWVAGWNQVGPFGCWPSPEPGLAVARRVWVSDPAKDTQQPCGQGIRVSHHTDWKIKHPQQAQRLPRAPSNHDISNTCGQALCSHVSSEGWHGI</sequence>
<proteinExistence type="predicted"/>
<name>A0A7J7WZZ3_PIPKU</name>
<evidence type="ECO:0000313" key="1">
    <source>
        <dbReference type="EMBL" id="KAF6342989.1"/>
    </source>
</evidence>